<accession>A0A484BYI0</accession>
<proteinExistence type="predicted"/>
<gene>
    <name evidence="2" type="ORF">EPR50_G00241950</name>
</gene>
<feature type="compositionally biased region" description="Basic and acidic residues" evidence="1">
    <location>
        <begin position="81"/>
        <end position="94"/>
    </location>
</feature>
<dbReference type="STRING" id="8167.A0A484BYI0"/>
<comment type="caution">
    <text evidence="2">The sequence shown here is derived from an EMBL/GenBank/DDBJ whole genome shotgun (WGS) entry which is preliminary data.</text>
</comment>
<evidence type="ECO:0000313" key="3">
    <source>
        <dbReference type="Proteomes" id="UP000295070"/>
    </source>
</evidence>
<name>A0A484BYI0_PERFV</name>
<reference evidence="2 3" key="1">
    <citation type="submission" date="2019-01" db="EMBL/GenBank/DDBJ databases">
        <title>A chromosome-scale genome assembly of the yellow perch, Perca flavescens.</title>
        <authorList>
            <person name="Feron R."/>
            <person name="Morvezen R."/>
            <person name="Bestin A."/>
            <person name="Haffray P."/>
            <person name="Klopp C."/>
            <person name="Zahm M."/>
            <person name="Cabau C."/>
            <person name="Roques C."/>
            <person name="Donnadieu C."/>
            <person name="Bouchez O."/>
            <person name="Christie M."/>
            <person name="Larson W."/>
            <person name="Guiguen Y."/>
        </authorList>
    </citation>
    <scope>NUCLEOTIDE SEQUENCE [LARGE SCALE GENOMIC DNA]</scope>
    <source>
        <strain evidence="2">YP-PL-M2</strain>
        <tissue evidence="2">Blood</tissue>
    </source>
</reference>
<dbReference type="EMBL" id="SCKG01000028">
    <property type="protein sequence ID" value="TDG95965.1"/>
    <property type="molecule type" value="Genomic_DNA"/>
</dbReference>
<evidence type="ECO:0000313" key="2">
    <source>
        <dbReference type="EMBL" id="TDG95965.1"/>
    </source>
</evidence>
<sequence length="129" mass="15473">MMYMDYEPLSKEEREGMQRQRSSTPMLQHRTGHAHAHALEEMEAKLRDLPQMLLEENIVTFVKNELKKIQKVLSPDYPECSESKREDEDEEQRRSREAFLKITLHFLRRMKQDELADRLQSSKRISLKI</sequence>
<organism evidence="2 3">
    <name type="scientific">Perca flavescens</name>
    <name type="common">American yellow perch</name>
    <name type="synonym">Morone flavescens</name>
    <dbReference type="NCBI Taxonomy" id="8167"/>
    <lineage>
        <taxon>Eukaryota</taxon>
        <taxon>Metazoa</taxon>
        <taxon>Chordata</taxon>
        <taxon>Craniata</taxon>
        <taxon>Vertebrata</taxon>
        <taxon>Euteleostomi</taxon>
        <taxon>Actinopterygii</taxon>
        <taxon>Neopterygii</taxon>
        <taxon>Teleostei</taxon>
        <taxon>Neoteleostei</taxon>
        <taxon>Acanthomorphata</taxon>
        <taxon>Eupercaria</taxon>
        <taxon>Perciformes</taxon>
        <taxon>Percoidei</taxon>
        <taxon>Percidae</taxon>
        <taxon>Percinae</taxon>
        <taxon>Perca</taxon>
    </lineage>
</organism>
<keyword evidence="3" id="KW-1185">Reference proteome</keyword>
<feature type="region of interest" description="Disordered" evidence="1">
    <location>
        <begin position="75"/>
        <end position="94"/>
    </location>
</feature>
<evidence type="ECO:0000256" key="1">
    <source>
        <dbReference type="SAM" id="MobiDB-lite"/>
    </source>
</evidence>
<dbReference type="AlphaFoldDB" id="A0A484BYI0"/>
<feature type="region of interest" description="Disordered" evidence="1">
    <location>
        <begin position="1"/>
        <end position="34"/>
    </location>
</feature>
<feature type="compositionally biased region" description="Basic and acidic residues" evidence="1">
    <location>
        <begin position="8"/>
        <end position="18"/>
    </location>
</feature>
<protein>
    <submittedName>
        <fullName evidence="2">Uncharacterized protein</fullName>
    </submittedName>
</protein>
<dbReference type="Proteomes" id="UP000295070">
    <property type="component" value="Unassembled WGS sequence"/>
</dbReference>